<feature type="transmembrane region" description="Helical" evidence="1">
    <location>
        <begin position="36"/>
        <end position="57"/>
    </location>
</feature>
<keyword evidence="1" id="KW-1133">Transmembrane helix</keyword>
<proteinExistence type="predicted"/>
<protein>
    <submittedName>
        <fullName evidence="2">Putative ovule protein</fullName>
    </submittedName>
</protein>
<organism evidence="2">
    <name type="scientific">Solanum chacoense</name>
    <name type="common">Chaco potato</name>
    <dbReference type="NCBI Taxonomy" id="4108"/>
    <lineage>
        <taxon>Eukaryota</taxon>
        <taxon>Viridiplantae</taxon>
        <taxon>Streptophyta</taxon>
        <taxon>Embryophyta</taxon>
        <taxon>Tracheophyta</taxon>
        <taxon>Spermatophyta</taxon>
        <taxon>Magnoliopsida</taxon>
        <taxon>eudicotyledons</taxon>
        <taxon>Gunneridae</taxon>
        <taxon>Pentapetalae</taxon>
        <taxon>asterids</taxon>
        <taxon>lamiids</taxon>
        <taxon>Solanales</taxon>
        <taxon>Solanaceae</taxon>
        <taxon>Solanoideae</taxon>
        <taxon>Solaneae</taxon>
        <taxon>Solanum</taxon>
    </lineage>
</organism>
<evidence type="ECO:0000256" key="1">
    <source>
        <dbReference type="SAM" id="Phobius"/>
    </source>
</evidence>
<dbReference type="AlphaFoldDB" id="A0A0V0I845"/>
<dbReference type="EMBL" id="GEDG01010108">
    <property type="protein sequence ID" value="JAP28455.1"/>
    <property type="molecule type" value="Transcribed_RNA"/>
</dbReference>
<accession>A0A0V0I845</accession>
<keyword evidence="1" id="KW-0472">Membrane</keyword>
<name>A0A0V0I845_SOLCH</name>
<keyword evidence="1" id="KW-0812">Transmembrane</keyword>
<evidence type="ECO:0000313" key="2">
    <source>
        <dbReference type="EMBL" id="JAP28455.1"/>
    </source>
</evidence>
<reference evidence="2" key="1">
    <citation type="submission" date="2015-12" db="EMBL/GenBank/DDBJ databases">
        <title>Gene expression during late stages of embryo sac development: a critical building block for successful pollen-pistil interactions.</title>
        <authorList>
            <person name="Liu Y."/>
            <person name="Joly V."/>
            <person name="Sabar M."/>
            <person name="Matton D.P."/>
        </authorList>
    </citation>
    <scope>NUCLEOTIDE SEQUENCE</scope>
</reference>
<sequence length="60" mass="6982">MHSCTEEVMYPSFIYIRTFHHYLEKGTGIKTWRRNIIVTTLSGMAVTTAFVSQLIGLRFK</sequence>